<reference evidence="1" key="1">
    <citation type="journal article" date="2015" name="Front. Microbiol.">
        <title>Combining genomic sequencing methods to explore viral diversity and reveal potential virus-host interactions.</title>
        <authorList>
            <person name="Chow C.E."/>
            <person name="Winget D.M."/>
            <person name="White R.A.III."/>
            <person name="Hallam S.J."/>
            <person name="Suttle C.A."/>
        </authorList>
    </citation>
    <scope>NUCLEOTIDE SEQUENCE</scope>
    <source>
        <strain evidence="1">H4084988</strain>
    </source>
</reference>
<dbReference type="GO" id="GO:0003677">
    <property type="term" value="F:DNA binding"/>
    <property type="evidence" value="ECO:0007669"/>
    <property type="project" value="InterPro"/>
</dbReference>
<evidence type="ECO:0000313" key="1">
    <source>
        <dbReference type="EMBL" id="AKH47436.1"/>
    </source>
</evidence>
<dbReference type="Gene3D" id="1.10.260.40">
    <property type="entry name" value="lambda repressor-like DNA-binding domains"/>
    <property type="match status" value="1"/>
</dbReference>
<reference evidence="1" key="2">
    <citation type="submission" date="2015-03" db="EMBL/GenBank/DDBJ databases">
        <authorList>
            <person name="Chow C.-E.T."/>
            <person name="Winget D.M."/>
            <person name="White R.A.III."/>
            <person name="Hallam S.J."/>
            <person name="Suttle C.A."/>
        </authorList>
    </citation>
    <scope>NUCLEOTIDE SEQUENCE</scope>
    <source>
        <strain evidence="1">H4084988</strain>
    </source>
</reference>
<dbReference type="InterPro" id="IPR010982">
    <property type="entry name" value="Lambda_DNA-bd_dom_sf"/>
</dbReference>
<proteinExistence type="predicted"/>
<name>A0A0F7L8U1_9VIRU</name>
<sequence>MENGKQMDHPAGLIKFMNKHKLTDKDLADRIKVAEGTVRMWRSGRTINALSMCAIKMFWGE</sequence>
<organism evidence="1">
    <name type="scientific">uncultured marine virus</name>
    <dbReference type="NCBI Taxonomy" id="186617"/>
    <lineage>
        <taxon>Viruses</taxon>
        <taxon>environmental samples</taxon>
    </lineage>
</organism>
<dbReference type="EMBL" id="KR029594">
    <property type="protein sequence ID" value="AKH47436.1"/>
    <property type="molecule type" value="Genomic_DNA"/>
</dbReference>
<accession>A0A0F7L8U1</accession>
<protein>
    <submittedName>
        <fullName evidence="1">Uncharacterized protein</fullName>
    </submittedName>
</protein>